<sequence length="136" mass="14699">MSVDETALRELVETVGKAWAANDGDAFADAYTEDATLTLSGDRFFAGREVIRAVLTQQFATAHKGTTLLQNITKVRPLGRDAAFVITEGGVLAPGETVPAPERAFRAIWVMVKEENTWLIAAYQNTRTADTTLPGA</sequence>
<dbReference type="NCBIfam" id="TIGR02246">
    <property type="entry name" value="SgcJ/EcaC family oxidoreductase"/>
    <property type="match status" value="1"/>
</dbReference>
<organism evidence="2 3">
    <name type="scientific">Amycolatopsis xylanica</name>
    <dbReference type="NCBI Taxonomy" id="589385"/>
    <lineage>
        <taxon>Bacteria</taxon>
        <taxon>Bacillati</taxon>
        <taxon>Actinomycetota</taxon>
        <taxon>Actinomycetes</taxon>
        <taxon>Pseudonocardiales</taxon>
        <taxon>Pseudonocardiaceae</taxon>
        <taxon>Amycolatopsis</taxon>
    </lineage>
</organism>
<dbReference type="RefSeq" id="WP_091289390.1">
    <property type="nucleotide sequence ID" value="NZ_FNON01000003.1"/>
</dbReference>
<evidence type="ECO:0000313" key="2">
    <source>
        <dbReference type="EMBL" id="SDX62704.1"/>
    </source>
</evidence>
<accession>A0A1H3DAD6</accession>
<protein>
    <recommendedName>
        <fullName evidence="1">DUF4440 domain-containing protein</fullName>
    </recommendedName>
</protein>
<dbReference type="STRING" id="589385.SAMN05421504_103298"/>
<evidence type="ECO:0000259" key="1">
    <source>
        <dbReference type="Pfam" id="PF14534"/>
    </source>
</evidence>
<name>A0A1H3DAD6_9PSEU</name>
<dbReference type="Proteomes" id="UP000199515">
    <property type="component" value="Unassembled WGS sequence"/>
</dbReference>
<proteinExistence type="predicted"/>
<feature type="domain" description="DUF4440" evidence="1">
    <location>
        <begin position="8"/>
        <end position="120"/>
    </location>
</feature>
<keyword evidence="3" id="KW-1185">Reference proteome</keyword>
<gene>
    <name evidence="2" type="ORF">SAMN05421504_103298</name>
</gene>
<evidence type="ECO:0000313" key="3">
    <source>
        <dbReference type="Proteomes" id="UP000199515"/>
    </source>
</evidence>
<dbReference type="Gene3D" id="3.10.450.50">
    <property type="match status" value="1"/>
</dbReference>
<dbReference type="OrthoDB" id="582586at2"/>
<dbReference type="EMBL" id="FNON01000003">
    <property type="protein sequence ID" value="SDX62704.1"/>
    <property type="molecule type" value="Genomic_DNA"/>
</dbReference>
<dbReference type="InterPro" id="IPR027843">
    <property type="entry name" value="DUF4440"/>
</dbReference>
<dbReference type="InterPro" id="IPR032710">
    <property type="entry name" value="NTF2-like_dom_sf"/>
</dbReference>
<dbReference type="InterPro" id="IPR011944">
    <property type="entry name" value="Steroid_delta5-4_isomerase"/>
</dbReference>
<reference evidence="2 3" key="1">
    <citation type="submission" date="2016-10" db="EMBL/GenBank/DDBJ databases">
        <authorList>
            <person name="de Groot N.N."/>
        </authorList>
    </citation>
    <scope>NUCLEOTIDE SEQUENCE [LARGE SCALE GENOMIC DNA]</scope>
    <source>
        <strain evidence="2 3">CPCC 202699</strain>
    </source>
</reference>
<dbReference type="SUPFAM" id="SSF54427">
    <property type="entry name" value="NTF2-like"/>
    <property type="match status" value="1"/>
</dbReference>
<dbReference type="Pfam" id="PF14534">
    <property type="entry name" value="DUF4440"/>
    <property type="match status" value="1"/>
</dbReference>
<dbReference type="AlphaFoldDB" id="A0A1H3DAD6"/>